<dbReference type="Pfam" id="PF01088">
    <property type="entry name" value="Peptidase_C12"/>
    <property type="match status" value="1"/>
</dbReference>
<dbReference type="Gene3D" id="3.40.50.300">
    <property type="entry name" value="P-loop containing nucleotide triphosphate hydrolases"/>
    <property type="match status" value="2"/>
</dbReference>
<evidence type="ECO:0000259" key="22">
    <source>
        <dbReference type="PROSITE" id="PS50929"/>
    </source>
</evidence>
<feature type="transmembrane region" description="Helical" evidence="20">
    <location>
        <begin position="1021"/>
        <end position="1049"/>
    </location>
</feature>
<evidence type="ECO:0000256" key="19">
    <source>
        <dbReference type="SAM" id="MobiDB-lite"/>
    </source>
</evidence>
<dbReference type="Gene3D" id="3.40.532.10">
    <property type="entry name" value="Peptidase C12, ubiquitin carboxyl-terminal hydrolase"/>
    <property type="match status" value="1"/>
</dbReference>
<dbReference type="SUPFAM" id="SSF52540">
    <property type="entry name" value="P-loop containing nucleoside triphosphate hydrolases"/>
    <property type="match status" value="2"/>
</dbReference>
<dbReference type="Gene3D" id="1.20.1560.10">
    <property type="entry name" value="ABC transporter type 1, transmembrane domain"/>
    <property type="match status" value="2"/>
</dbReference>
<feature type="transmembrane region" description="Helical" evidence="20">
    <location>
        <begin position="562"/>
        <end position="584"/>
    </location>
</feature>
<dbReference type="InterPro" id="IPR044746">
    <property type="entry name" value="ABCC_6TM_D1"/>
</dbReference>
<evidence type="ECO:0000256" key="16">
    <source>
        <dbReference type="ARBA" id="ARBA00022989"/>
    </source>
</evidence>
<keyword evidence="15" id="KW-1278">Translocase</keyword>
<dbReference type="PROSITE" id="PS50893">
    <property type="entry name" value="ABC_TRANSPORTER_2"/>
    <property type="match status" value="2"/>
</dbReference>
<dbReference type="Pfam" id="PF00005">
    <property type="entry name" value="ABC_tran"/>
    <property type="match status" value="2"/>
</dbReference>
<comment type="subcellular location">
    <subcellularLocation>
        <location evidence="2">Vacuole membrane</location>
        <topology evidence="2">Multi-pass membrane protein</topology>
    </subcellularLocation>
</comment>
<dbReference type="InterPro" id="IPR036640">
    <property type="entry name" value="ABC1_TM_sf"/>
</dbReference>
<keyword evidence="9" id="KW-0677">Repeat</keyword>
<dbReference type="GO" id="GO:0006511">
    <property type="term" value="P:ubiquitin-dependent protein catabolic process"/>
    <property type="evidence" value="ECO:0007669"/>
    <property type="project" value="InterPro"/>
</dbReference>
<name>A0A4S4N0I2_9APHY</name>
<dbReference type="InterPro" id="IPR050173">
    <property type="entry name" value="ABC_transporter_C-like"/>
</dbReference>
<dbReference type="Proteomes" id="UP000308730">
    <property type="component" value="Unassembled WGS sequence"/>
</dbReference>
<dbReference type="EMBL" id="SGPM01000023">
    <property type="protein sequence ID" value="THH32362.1"/>
    <property type="molecule type" value="Genomic_DNA"/>
</dbReference>
<dbReference type="CDD" id="cd03250">
    <property type="entry name" value="ABCC_MRP_domain1"/>
    <property type="match status" value="1"/>
</dbReference>
<feature type="region of interest" description="Disordered" evidence="19">
    <location>
        <begin position="892"/>
        <end position="917"/>
    </location>
</feature>
<reference evidence="24 25" key="1">
    <citation type="submission" date="2019-02" db="EMBL/GenBank/DDBJ databases">
        <title>Genome sequencing of the rare red list fungi Antrodiella citrinella (Flaviporus citrinellus).</title>
        <authorList>
            <person name="Buettner E."/>
            <person name="Kellner H."/>
        </authorList>
    </citation>
    <scope>NUCLEOTIDE SEQUENCE [LARGE SCALE GENOMIC DNA]</scope>
    <source>
        <strain evidence="24 25">DSM 108506</strain>
    </source>
</reference>
<evidence type="ECO:0000256" key="20">
    <source>
        <dbReference type="SAM" id="Phobius"/>
    </source>
</evidence>
<feature type="transmembrane region" description="Helical" evidence="20">
    <location>
        <begin position="596"/>
        <end position="621"/>
    </location>
</feature>
<feature type="domain" description="ABC transmembrane type-1" evidence="22">
    <location>
        <begin position="985"/>
        <end position="1268"/>
    </location>
</feature>
<evidence type="ECO:0000256" key="9">
    <source>
        <dbReference type="ARBA" id="ARBA00022737"/>
    </source>
</evidence>
<evidence type="ECO:0000256" key="4">
    <source>
        <dbReference type="ARBA" id="ARBA00012759"/>
    </source>
</evidence>
<evidence type="ECO:0000256" key="10">
    <source>
        <dbReference type="ARBA" id="ARBA00022741"/>
    </source>
</evidence>
<dbReference type="InterPro" id="IPR044726">
    <property type="entry name" value="ABCC_6TM_D2"/>
</dbReference>
<feature type="transmembrane region" description="Helical" evidence="20">
    <location>
        <begin position="982"/>
        <end position="1001"/>
    </location>
</feature>
<feature type="domain" description="ABC transporter" evidence="21">
    <location>
        <begin position="1304"/>
        <end position="1541"/>
    </location>
</feature>
<comment type="catalytic activity">
    <reaction evidence="1">
        <text>Thiol-dependent hydrolysis of ester, thioester, amide, peptide and isopeptide bonds formed by the C-terminal Gly of ubiquitin (a 76-residue protein attached to proteins as an intracellular targeting signal).</text>
        <dbReference type="EC" id="3.4.19.12"/>
    </reaction>
</comment>
<dbReference type="OrthoDB" id="6500128at2759"/>
<dbReference type="InterPro" id="IPR011527">
    <property type="entry name" value="ABC1_TM_dom"/>
</dbReference>
<feature type="transmembrane region" description="Helical" evidence="20">
    <location>
        <begin position="158"/>
        <end position="179"/>
    </location>
</feature>
<keyword evidence="5" id="KW-0813">Transport</keyword>
<dbReference type="EC" id="3.4.19.12" evidence="4"/>
<feature type="transmembrane region" description="Helical" evidence="20">
    <location>
        <begin position="1124"/>
        <end position="1144"/>
    </location>
</feature>
<feature type="transmembrane region" description="Helical" evidence="20">
    <location>
        <begin position="481"/>
        <end position="501"/>
    </location>
</feature>
<dbReference type="PANTHER" id="PTHR24223">
    <property type="entry name" value="ATP-BINDING CASSETTE SUB-FAMILY C"/>
    <property type="match status" value="1"/>
</dbReference>
<dbReference type="FunFam" id="3.40.50.300:FF:000074">
    <property type="entry name" value="Multidrug resistance-associated protein 5 isoform 1"/>
    <property type="match status" value="1"/>
</dbReference>
<feature type="domain" description="UCH catalytic" evidence="23">
    <location>
        <begin position="1"/>
        <end position="154"/>
    </location>
</feature>
<evidence type="ECO:0000256" key="17">
    <source>
        <dbReference type="ARBA" id="ARBA00023136"/>
    </source>
</evidence>
<dbReference type="InterPro" id="IPR017871">
    <property type="entry name" value="ABC_transporter-like_CS"/>
</dbReference>
<proteinExistence type="inferred from homology"/>
<keyword evidence="11" id="KW-0833">Ubl conjugation pathway</keyword>
<dbReference type="InterPro" id="IPR036959">
    <property type="entry name" value="Peptidase_C12_UCH_sf"/>
</dbReference>
<dbReference type="CDD" id="cd18580">
    <property type="entry name" value="ABC_6TM_ABCC_D2"/>
    <property type="match status" value="1"/>
</dbReference>
<accession>A0A4S4N0I2</accession>
<dbReference type="InterPro" id="IPR038765">
    <property type="entry name" value="Papain-like_cys_pep_sf"/>
</dbReference>
<evidence type="ECO:0000256" key="15">
    <source>
        <dbReference type="ARBA" id="ARBA00022967"/>
    </source>
</evidence>
<dbReference type="SMART" id="SM00382">
    <property type="entry name" value="AAA"/>
    <property type="match status" value="2"/>
</dbReference>
<evidence type="ECO:0000256" key="5">
    <source>
        <dbReference type="ARBA" id="ARBA00022448"/>
    </source>
</evidence>
<evidence type="ECO:0000256" key="3">
    <source>
        <dbReference type="ARBA" id="ARBA00009726"/>
    </source>
</evidence>
<dbReference type="InterPro" id="IPR001578">
    <property type="entry name" value="Peptidase_C12_UCH"/>
</dbReference>
<dbReference type="PROSITE" id="PS50929">
    <property type="entry name" value="ABC_TM1F"/>
    <property type="match status" value="2"/>
</dbReference>
<dbReference type="Pfam" id="PF00664">
    <property type="entry name" value="ABC_membrane"/>
    <property type="match status" value="2"/>
</dbReference>
<gene>
    <name evidence="24" type="ORF">EUX98_g1802</name>
</gene>
<dbReference type="CDD" id="cd18579">
    <property type="entry name" value="ABC_6TM_ABCC_D1"/>
    <property type="match status" value="1"/>
</dbReference>
<dbReference type="GO" id="GO:0004843">
    <property type="term" value="F:cysteine-type deubiquitinase activity"/>
    <property type="evidence" value="ECO:0007669"/>
    <property type="project" value="UniProtKB-EC"/>
</dbReference>
<evidence type="ECO:0000256" key="18">
    <source>
        <dbReference type="PROSITE-ProRule" id="PRU01393"/>
    </source>
</evidence>
<dbReference type="GO" id="GO:0140359">
    <property type="term" value="F:ABC-type transporter activity"/>
    <property type="evidence" value="ECO:0007669"/>
    <property type="project" value="InterPro"/>
</dbReference>
<feature type="transmembrane region" description="Helical" evidence="20">
    <location>
        <begin position="451"/>
        <end position="475"/>
    </location>
</feature>
<evidence type="ECO:0000256" key="2">
    <source>
        <dbReference type="ARBA" id="ARBA00004128"/>
    </source>
</evidence>
<evidence type="ECO:0000256" key="14">
    <source>
        <dbReference type="ARBA" id="ARBA00022840"/>
    </source>
</evidence>
<evidence type="ECO:0000256" key="13">
    <source>
        <dbReference type="ARBA" id="ARBA00022807"/>
    </source>
</evidence>
<dbReference type="InterPro" id="IPR027417">
    <property type="entry name" value="P-loop_NTPase"/>
</dbReference>
<dbReference type="InterPro" id="IPR003439">
    <property type="entry name" value="ABC_transporter-like_ATP-bd"/>
</dbReference>
<evidence type="ECO:0000256" key="8">
    <source>
        <dbReference type="ARBA" id="ARBA00022692"/>
    </source>
</evidence>
<evidence type="ECO:0000256" key="12">
    <source>
        <dbReference type="ARBA" id="ARBA00022801"/>
    </source>
</evidence>
<sequence length="1546" mass="169922">MVLLYALKVVFVDLERLWDDGIASRYCQLRIQSSVQLTPGSPIDKFLVDCKAKTPDERAKILETTPHFSSIHSEAANSGQTAVPTDLNTDLHFTCFVQAPSPLGPRLIELDGRRSGPVDRGACAELLSSVAAWAFLLLGAATSIANIVLLVLTRRHVALVQSYVLEVLALIAAAVLTYFNHWRTRTSSSALLLLWPFYIAGLVVWARTTIENSFSALKVVLILKGVVAGLAAISFALECLGPEFTEEDRPAPLEKGHVESPLLTANIFSTWSFGWMSSLLKKGATTFITEGDLPSLLPSDESINLGKKLQISMKNHKSLWVSLFVSYGGPYMYAGFLKLVQDLLAFLQPQLLRWLLSYISTYQSARLAGLSDSGPSKLEGFAIAVLMFVASIAQTVILHQYFQTCFETGMRVRAGLVTAVYQKALVLSHDGRGDSSSVNLMSVDATRMQDLCTYGLIAISGPFQITLAFISLYGILGWPAFVGVAIMIFSIPLNTLIARALKRMQEKQMKNRDQRTRLMTELLSNIKSIKLYAWENAFIRKVLAVRNDQELRMLRKIGIATSLNGSLWSGIPLLVAFSSFATAALTSDTPLTSDRIFPAISLFMLLQFPLAMISQVTSNIIEAMVSVKRLSDFFKADELQADARQLVTKTKKLMKGDEVLSITNGEFYWSKSGAAPTLEDVNVTVKKGELVGILGRVGAGKSSLVSAIIGEMTRTEGEVRLSGCISYAPQTPWIMSASVRDNIVFSHEYDEAFYNLVLDACALRPDLELMPEGDMTEVGEKGITLSGGQRARVSLARAVYARADLVILDDVLAAVDSHVARHVFDNVIGPNGLLATKARILVTHSISFIKQFDQIVYLRRGLILESGSYENLINNEQSELYKLVRGHGSHSASGVSTPFTGGASSTPSSETAVNSSELTEERLEGVTEKLQLQRKKSFTKAVLSNTPPIRGTQSDGITKEHSEHGRVKNDVYLKYIEATSKFGSIAFVITTLLVQLASLAANNTLRSWGEHNRESGDNTGLGHYLMGYGLFSLGSVFMGALSSIILWVFCSIRSSKHLHDSMLHGVLRAPMSFFEQTPTGRIVNLFSRDVYVVDSILARVIQNVIRTTCTAGVIVWVIGYSFPLFLVSVPFLSWFYVRVMIYYLSTSRELKRLDAVSRSPIFAWFAESLNGISVIRAFNQQSVFTTNISRRVDRNQICYLPSISVNRWLAIRLELVGATIIFVAAVLAISALITTGVDAGLVGFVLSYALGATGALNWLVRSLSEVEQNIVSVERILHYTDLEPEAPAEIADAVPEDWPRKGEVEFRNYSTRYRPELDLVLKDISFTVQHKEKIGICGRTGSGKSSLLLSLFRIIEPASGTIFIDGVDITKIGLFDLRSAISIVPQSPDMFEGSIRENIDPTGAYQDAEIWVALEHSHLKQFVESLPEGLDALVREGGSSLSAGQRQLLCFARALLRKVSQMMYVLDEATSAVDLETDHAIQAIIRGPQFKDVTMFTIAHRLNTILESDRVLVLGAGQILEFDSPKNLLAASSSSFYSLVNEAGLL</sequence>
<keyword evidence="25" id="KW-1185">Reference proteome</keyword>
<dbReference type="GO" id="GO:0005524">
    <property type="term" value="F:ATP binding"/>
    <property type="evidence" value="ECO:0007669"/>
    <property type="project" value="UniProtKB-KW"/>
</dbReference>
<keyword evidence="6" id="KW-0926">Vacuole</keyword>
<keyword evidence="14" id="KW-0067">ATP-binding</keyword>
<keyword evidence="17 20" id="KW-0472">Membrane</keyword>
<evidence type="ECO:0000259" key="23">
    <source>
        <dbReference type="PROSITE" id="PS52048"/>
    </source>
</evidence>
<dbReference type="PROSITE" id="PS00211">
    <property type="entry name" value="ABC_TRANSPORTER_1"/>
    <property type="match status" value="2"/>
</dbReference>
<feature type="domain" description="ABC transporter" evidence="21">
    <location>
        <begin position="660"/>
        <end position="885"/>
    </location>
</feature>
<comment type="caution">
    <text evidence="24">The sequence shown here is derived from an EMBL/GenBank/DDBJ whole genome shotgun (WGS) entry which is preliminary data.</text>
</comment>
<organism evidence="24 25">
    <name type="scientific">Antrodiella citrinella</name>
    <dbReference type="NCBI Taxonomy" id="2447956"/>
    <lineage>
        <taxon>Eukaryota</taxon>
        <taxon>Fungi</taxon>
        <taxon>Dikarya</taxon>
        <taxon>Basidiomycota</taxon>
        <taxon>Agaricomycotina</taxon>
        <taxon>Agaricomycetes</taxon>
        <taxon>Polyporales</taxon>
        <taxon>Steccherinaceae</taxon>
        <taxon>Antrodiella</taxon>
    </lineage>
</organism>
<dbReference type="PANTHER" id="PTHR24223:SF443">
    <property type="entry name" value="MULTIDRUG-RESISTANCE LIKE PROTEIN 1, ISOFORM I"/>
    <property type="match status" value="1"/>
</dbReference>
<dbReference type="FunFam" id="3.40.50.300:FF:000450">
    <property type="entry name" value="ABC transporter C family member 2"/>
    <property type="match status" value="1"/>
</dbReference>
<feature type="transmembrane region" description="Helical" evidence="20">
    <location>
        <begin position="318"/>
        <end position="336"/>
    </location>
</feature>
<dbReference type="CDD" id="cd03244">
    <property type="entry name" value="ABCC_MRP_domain2"/>
    <property type="match status" value="1"/>
</dbReference>
<comment type="similarity">
    <text evidence="3">Belongs to the ABC transporter superfamily. ABCC family. Conjugate transporter (TC 3.A.1.208) subfamily.</text>
</comment>
<keyword evidence="12" id="KW-0378">Hydrolase</keyword>
<feature type="transmembrane region" description="Helical" evidence="20">
    <location>
        <begin position="381"/>
        <end position="402"/>
    </location>
</feature>
<evidence type="ECO:0000256" key="11">
    <source>
        <dbReference type="ARBA" id="ARBA00022786"/>
    </source>
</evidence>
<comment type="caution">
    <text evidence="18">Lacks conserved residue(s) required for the propagation of feature annotation.</text>
</comment>
<evidence type="ECO:0000259" key="21">
    <source>
        <dbReference type="PROSITE" id="PS50893"/>
    </source>
</evidence>
<feature type="transmembrane region" description="Helical" evidence="20">
    <location>
        <begin position="191"/>
        <end position="210"/>
    </location>
</feature>
<protein>
    <recommendedName>
        <fullName evidence="4">ubiquitinyl hydrolase 1</fullName>
        <ecNumber evidence="4">3.4.19.12</ecNumber>
    </recommendedName>
</protein>
<evidence type="ECO:0000313" key="25">
    <source>
        <dbReference type="Proteomes" id="UP000308730"/>
    </source>
</evidence>
<evidence type="ECO:0000256" key="7">
    <source>
        <dbReference type="ARBA" id="ARBA00022670"/>
    </source>
</evidence>
<dbReference type="GO" id="GO:0016887">
    <property type="term" value="F:ATP hydrolysis activity"/>
    <property type="evidence" value="ECO:0007669"/>
    <property type="project" value="InterPro"/>
</dbReference>
<feature type="transmembrane region" description="Helical" evidence="20">
    <location>
        <begin position="1239"/>
        <end position="1260"/>
    </location>
</feature>
<feature type="transmembrane region" description="Helical" evidence="20">
    <location>
        <begin position="216"/>
        <end position="237"/>
    </location>
</feature>
<feature type="domain" description="ABC transmembrane type-1" evidence="22">
    <location>
        <begin position="334"/>
        <end position="622"/>
    </location>
</feature>
<evidence type="ECO:0000256" key="1">
    <source>
        <dbReference type="ARBA" id="ARBA00000707"/>
    </source>
</evidence>
<feature type="transmembrane region" description="Helical" evidence="20">
    <location>
        <begin position="1213"/>
        <end position="1233"/>
    </location>
</feature>
<dbReference type="InterPro" id="IPR003593">
    <property type="entry name" value="AAA+_ATPase"/>
</dbReference>
<comment type="similarity">
    <text evidence="18">Belongs to the peptidase C12 family.</text>
</comment>
<evidence type="ECO:0000256" key="6">
    <source>
        <dbReference type="ARBA" id="ARBA00022554"/>
    </source>
</evidence>
<keyword evidence="7" id="KW-0645">Protease</keyword>
<dbReference type="SUPFAM" id="SSF90123">
    <property type="entry name" value="ABC transporter transmembrane region"/>
    <property type="match status" value="2"/>
</dbReference>
<dbReference type="PROSITE" id="PS52048">
    <property type="entry name" value="UCH_DOMAIN"/>
    <property type="match status" value="1"/>
</dbReference>
<dbReference type="FunFam" id="1.20.1560.10:FF:000010">
    <property type="entry name" value="Multidrug resistance-associated ABC transporter"/>
    <property type="match status" value="1"/>
</dbReference>
<evidence type="ECO:0000313" key="24">
    <source>
        <dbReference type="EMBL" id="THH32362.1"/>
    </source>
</evidence>
<dbReference type="GO" id="GO:0000329">
    <property type="term" value="C:fungal-type vacuole membrane"/>
    <property type="evidence" value="ECO:0007669"/>
    <property type="project" value="UniProtKB-ARBA"/>
</dbReference>
<keyword evidence="8 20" id="KW-0812">Transmembrane</keyword>
<keyword evidence="16 20" id="KW-1133">Transmembrane helix</keyword>
<dbReference type="FunFam" id="1.20.1560.10:FF:000020">
    <property type="entry name" value="ABC metal ion transporter"/>
    <property type="match status" value="1"/>
</dbReference>
<dbReference type="SUPFAM" id="SSF54001">
    <property type="entry name" value="Cysteine proteinases"/>
    <property type="match status" value="1"/>
</dbReference>
<keyword evidence="13" id="KW-0788">Thiol protease</keyword>
<feature type="transmembrane region" description="Helical" evidence="20">
    <location>
        <begin position="130"/>
        <end position="152"/>
    </location>
</feature>
<keyword evidence="10" id="KW-0547">Nucleotide-binding</keyword>